<accession>A0A2N8LB80</accession>
<dbReference type="OrthoDB" id="9771835at2"/>
<dbReference type="Gene3D" id="3.40.50.970">
    <property type="match status" value="1"/>
</dbReference>
<dbReference type="InterPro" id="IPR005475">
    <property type="entry name" value="Transketolase-like_Pyr-bd"/>
</dbReference>
<dbReference type="PANTHER" id="PTHR43257:SF2">
    <property type="entry name" value="PYRUVATE DEHYDROGENASE E1 COMPONENT SUBUNIT BETA"/>
    <property type="match status" value="1"/>
</dbReference>
<sequence>MPVLTLAQAVTEGLHEVMKKHDNALIFGEDVGKNGGVFRITAGMQEEFGENRVFDTPLAESGILQMSVGLAQEGFLPIPEMQFSGFIVEAMDALIAQIPRQRYRSGGTRGAQITIRAPYGGGVHTPELHSDSLEGFLAQIPGLRVVIPSSAYDAKGLMIAAIESEDPVFFLEHLRLYRTVKDEVPEGYYTVPLDKANVVREGSDVTLIGYGLMVQLALQAADQLEKEGISAEVVDLRTVSPVDYETIQASVAKTHRAVVLQEAQRQAGTAGQIMSEISERNFMDLDAPLGRVTAPDTIFPFGLAEEDWMPSVEDIVAKAKETVEF</sequence>
<dbReference type="Proteomes" id="UP000235963">
    <property type="component" value="Unassembled WGS sequence"/>
</dbReference>
<protein>
    <submittedName>
        <fullName evidence="5">2-oxoisovalerate dehydrogenase</fullName>
    </submittedName>
</protein>
<name>A0A2N8LB80_9STRE</name>
<dbReference type="CDD" id="cd07036">
    <property type="entry name" value="TPP_PYR_E1-PDHc-beta_like"/>
    <property type="match status" value="1"/>
</dbReference>
<reference evidence="5 6" key="1">
    <citation type="submission" date="2015-12" db="EMBL/GenBank/DDBJ databases">
        <title>Streptococcus penaeicida sp. nov.</title>
        <authorList>
            <person name="Gomez-Gil B."/>
            <person name="Morales-Covarrubias M."/>
        </authorList>
    </citation>
    <scope>NUCLEOTIDE SEQUENCE [LARGE SCALE GENOMIC DNA]</scope>
    <source>
        <strain evidence="5 6">CAIM 1838</strain>
    </source>
</reference>
<dbReference type="SUPFAM" id="SSF52518">
    <property type="entry name" value="Thiamin diphosphate-binding fold (THDP-binding)"/>
    <property type="match status" value="1"/>
</dbReference>
<proteinExistence type="predicted"/>
<keyword evidence="2" id="KW-0560">Oxidoreductase</keyword>
<dbReference type="InterPro" id="IPR009014">
    <property type="entry name" value="Transketo_C/PFOR_II"/>
</dbReference>
<keyword evidence="3" id="KW-0786">Thiamine pyrophosphate</keyword>
<dbReference type="Pfam" id="PF02780">
    <property type="entry name" value="Transketolase_C"/>
    <property type="match status" value="1"/>
</dbReference>
<keyword evidence="6" id="KW-1185">Reference proteome</keyword>
<dbReference type="GO" id="GO:0016491">
    <property type="term" value="F:oxidoreductase activity"/>
    <property type="evidence" value="ECO:0007669"/>
    <property type="project" value="UniProtKB-KW"/>
</dbReference>
<dbReference type="Pfam" id="PF02779">
    <property type="entry name" value="Transket_pyr"/>
    <property type="match status" value="1"/>
</dbReference>
<comment type="caution">
    <text evidence="5">The sequence shown here is derived from an EMBL/GenBank/DDBJ whole genome shotgun (WGS) entry which is preliminary data.</text>
</comment>
<evidence type="ECO:0000313" key="5">
    <source>
        <dbReference type="EMBL" id="PND47417.1"/>
    </source>
</evidence>
<comment type="cofactor">
    <cofactor evidence="1">
        <name>thiamine diphosphate</name>
        <dbReference type="ChEBI" id="CHEBI:58937"/>
    </cofactor>
</comment>
<evidence type="ECO:0000259" key="4">
    <source>
        <dbReference type="SMART" id="SM00861"/>
    </source>
</evidence>
<evidence type="ECO:0000256" key="1">
    <source>
        <dbReference type="ARBA" id="ARBA00001964"/>
    </source>
</evidence>
<dbReference type="EMBL" id="LOCM01000027">
    <property type="protein sequence ID" value="PND47417.1"/>
    <property type="molecule type" value="Genomic_DNA"/>
</dbReference>
<dbReference type="PANTHER" id="PTHR43257">
    <property type="entry name" value="PYRUVATE DEHYDROGENASE E1 COMPONENT BETA SUBUNIT"/>
    <property type="match status" value="1"/>
</dbReference>
<organism evidence="5 6">
    <name type="scientific">Streptococcus penaeicida</name>
    <dbReference type="NCBI Taxonomy" id="1765960"/>
    <lineage>
        <taxon>Bacteria</taxon>
        <taxon>Bacillati</taxon>
        <taxon>Bacillota</taxon>
        <taxon>Bacilli</taxon>
        <taxon>Lactobacillales</taxon>
        <taxon>Streptococcaceae</taxon>
        <taxon>Streptococcus</taxon>
    </lineage>
</organism>
<gene>
    <name evidence="5" type="ORF">AT575_07090</name>
</gene>
<dbReference type="InterPro" id="IPR033248">
    <property type="entry name" value="Transketolase_C"/>
</dbReference>
<evidence type="ECO:0000256" key="2">
    <source>
        <dbReference type="ARBA" id="ARBA00023002"/>
    </source>
</evidence>
<dbReference type="SUPFAM" id="SSF52922">
    <property type="entry name" value="TK C-terminal domain-like"/>
    <property type="match status" value="1"/>
</dbReference>
<dbReference type="SMART" id="SM00861">
    <property type="entry name" value="Transket_pyr"/>
    <property type="match status" value="1"/>
</dbReference>
<evidence type="ECO:0000313" key="6">
    <source>
        <dbReference type="Proteomes" id="UP000235963"/>
    </source>
</evidence>
<dbReference type="InterPro" id="IPR029061">
    <property type="entry name" value="THDP-binding"/>
</dbReference>
<feature type="domain" description="Transketolase-like pyrimidine-binding" evidence="4">
    <location>
        <begin position="4"/>
        <end position="179"/>
    </location>
</feature>
<evidence type="ECO:0000256" key="3">
    <source>
        <dbReference type="ARBA" id="ARBA00023052"/>
    </source>
</evidence>
<dbReference type="AlphaFoldDB" id="A0A2N8LB80"/>
<dbReference type="FunFam" id="3.40.50.970:FF:000001">
    <property type="entry name" value="Pyruvate dehydrogenase E1 beta subunit"/>
    <property type="match status" value="1"/>
</dbReference>
<dbReference type="RefSeq" id="WP_102777769.1">
    <property type="nucleotide sequence ID" value="NZ_CBCSGP010000014.1"/>
</dbReference>
<dbReference type="FunFam" id="3.40.50.920:FF:000001">
    <property type="entry name" value="Pyruvate dehydrogenase E1 beta subunit"/>
    <property type="match status" value="1"/>
</dbReference>
<dbReference type="Gene3D" id="3.40.50.920">
    <property type="match status" value="1"/>
</dbReference>